<comment type="similarity">
    <text evidence="1">Belongs to the ohanin/vespryn family.</text>
</comment>
<evidence type="ECO:0000256" key="3">
    <source>
        <dbReference type="ARBA" id="ARBA00022771"/>
    </source>
</evidence>
<dbReference type="Gene3D" id="2.60.120.920">
    <property type="match status" value="1"/>
</dbReference>
<reference evidence="11" key="1">
    <citation type="submission" date="2025-08" db="UniProtKB">
        <authorList>
            <consortium name="RefSeq"/>
        </authorList>
    </citation>
    <scope>IDENTIFICATION</scope>
</reference>
<proteinExistence type="inferred from homology"/>
<sequence>MAARKERVCQKHQEPLKLFCEFDEALICVVCEQSQEHQYHDIVPVEEASQAYKDQFCTYVEILQKERNKILAYKASLVKESQDLLKQTRGEQQKTLIKFRQLQKFLEEQEKLLLAQMEEVEEEVAKKRDWHLAGISEALSSLEGLIREMEEKSQQPAEDLLQDARSTLQKYEEKVSFENPVASLAPKWRIWDSSDLNPLLEGIEKQLKDTLDSGIHLQKANVTLDPDTAHPELILSEGQKSVRDGGIAQALPYNPERFDKCSAVLGREGFTGSRHFWDVLVGTEEGWAVGVARKSVRRKGGSIINPGEGVWAVGKWSGTYRAFTNEQRHPLTLTGELKRIRVCLNYAGGRVAFFDADQTALLYKFSGASFLGETLLPFFWVSQKGHLKISS</sequence>
<dbReference type="SMART" id="SM00449">
    <property type="entry name" value="SPRY"/>
    <property type="match status" value="1"/>
</dbReference>
<evidence type="ECO:0000256" key="5">
    <source>
        <dbReference type="ARBA" id="ARBA00034460"/>
    </source>
</evidence>
<dbReference type="CDD" id="cd19766">
    <property type="entry name" value="Bbox2_TRIM11_C-IV"/>
    <property type="match status" value="1"/>
</dbReference>
<keyword evidence="4" id="KW-0862">Zinc</keyword>
<keyword evidence="2" id="KW-0800">Toxin</keyword>
<evidence type="ECO:0000259" key="9">
    <source>
        <dbReference type="PROSITE" id="PS50188"/>
    </source>
</evidence>
<evidence type="ECO:0000256" key="6">
    <source>
        <dbReference type="PROSITE-ProRule" id="PRU00024"/>
    </source>
</evidence>
<evidence type="ECO:0000256" key="4">
    <source>
        <dbReference type="ARBA" id="ARBA00022833"/>
    </source>
</evidence>
<dbReference type="InterPro" id="IPR001870">
    <property type="entry name" value="B30.2/SPRY"/>
</dbReference>
<dbReference type="PROSITE" id="PS50119">
    <property type="entry name" value="ZF_BBOX"/>
    <property type="match status" value="1"/>
</dbReference>
<evidence type="ECO:0000313" key="11">
    <source>
        <dbReference type="RefSeq" id="XP_015266127.1"/>
    </source>
</evidence>
<keyword evidence="7" id="KW-0175">Coiled coil</keyword>
<name>A0ABM1JXE0_GEKJA</name>
<dbReference type="SUPFAM" id="SSF49899">
    <property type="entry name" value="Concanavalin A-like lectins/glucanases"/>
    <property type="match status" value="1"/>
</dbReference>
<dbReference type="SMART" id="SM00336">
    <property type="entry name" value="BBOX"/>
    <property type="match status" value="1"/>
</dbReference>
<protein>
    <submittedName>
        <fullName evidence="11">Tripartite motif-containing protein 7-like</fullName>
    </submittedName>
</protein>
<keyword evidence="2" id="KW-0528">Neurotoxin</keyword>
<dbReference type="RefSeq" id="XP_015266127.1">
    <property type="nucleotide sequence ID" value="XM_015410641.1"/>
</dbReference>
<organism evidence="10 11">
    <name type="scientific">Gekko japonicus</name>
    <name type="common">Schlegel's Japanese gecko</name>
    <dbReference type="NCBI Taxonomy" id="146911"/>
    <lineage>
        <taxon>Eukaryota</taxon>
        <taxon>Metazoa</taxon>
        <taxon>Chordata</taxon>
        <taxon>Craniata</taxon>
        <taxon>Vertebrata</taxon>
        <taxon>Euteleostomi</taxon>
        <taxon>Lepidosauria</taxon>
        <taxon>Squamata</taxon>
        <taxon>Bifurcata</taxon>
        <taxon>Gekkota</taxon>
        <taxon>Gekkonidae</taxon>
        <taxon>Gekkoninae</taxon>
        <taxon>Gekko</taxon>
    </lineage>
</organism>
<dbReference type="InterPro" id="IPR003877">
    <property type="entry name" value="SPRY_dom"/>
</dbReference>
<dbReference type="PANTHER" id="PTHR24103">
    <property type="entry name" value="E3 UBIQUITIN-PROTEIN LIGASE TRIM"/>
    <property type="match status" value="1"/>
</dbReference>
<comment type="function">
    <text evidence="5">Neurotoxin that produces dose-dependent hypolocomotion and hyperalgesia in mice. May directly act on the central nervous system, as it is 6500-fold more potent when administered intracerebroventricularly than intraperitoneal.</text>
</comment>
<dbReference type="PRINTS" id="PR01407">
    <property type="entry name" value="BUTYPHLNCDUF"/>
</dbReference>
<dbReference type="SUPFAM" id="SSF57845">
    <property type="entry name" value="B-box zinc-binding domain"/>
    <property type="match status" value="1"/>
</dbReference>
<dbReference type="CDD" id="cd12888">
    <property type="entry name" value="SPRY_PRY_TRIM7_like"/>
    <property type="match status" value="1"/>
</dbReference>
<dbReference type="Pfam" id="PF00622">
    <property type="entry name" value="SPRY"/>
    <property type="match status" value="1"/>
</dbReference>
<evidence type="ECO:0000256" key="2">
    <source>
        <dbReference type="ARBA" id="ARBA00022699"/>
    </source>
</evidence>
<accession>A0ABM1JXE0</accession>
<evidence type="ECO:0000313" key="10">
    <source>
        <dbReference type="Proteomes" id="UP000694871"/>
    </source>
</evidence>
<dbReference type="Pfam" id="PF00643">
    <property type="entry name" value="zf-B_box"/>
    <property type="match status" value="1"/>
</dbReference>
<dbReference type="Pfam" id="PF13765">
    <property type="entry name" value="PRY"/>
    <property type="match status" value="1"/>
</dbReference>
<dbReference type="Gene3D" id="3.30.160.60">
    <property type="entry name" value="Classic Zinc Finger"/>
    <property type="match status" value="1"/>
</dbReference>
<dbReference type="InterPro" id="IPR050143">
    <property type="entry name" value="TRIM/RBCC"/>
</dbReference>
<evidence type="ECO:0000259" key="8">
    <source>
        <dbReference type="PROSITE" id="PS50119"/>
    </source>
</evidence>
<dbReference type="PROSITE" id="PS50188">
    <property type="entry name" value="B302_SPRY"/>
    <property type="match status" value="1"/>
</dbReference>
<feature type="domain" description="B box-type" evidence="8">
    <location>
        <begin position="4"/>
        <end position="45"/>
    </location>
</feature>
<keyword evidence="10" id="KW-1185">Reference proteome</keyword>
<dbReference type="InterPro" id="IPR006574">
    <property type="entry name" value="PRY"/>
</dbReference>
<feature type="coiled-coil region" evidence="7">
    <location>
        <begin position="103"/>
        <end position="155"/>
    </location>
</feature>
<feature type="domain" description="B30.2/SPRY" evidence="9">
    <location>
        <begin position="202"/>
        <end position="391"/>
    </location>
</feature>
<evidence type="ECO:0000256" key="1">
    <source>
        <dbReference type="ARBA" id="ARBA00009651"/>
    </source>
</evidence>
<gene>
    <name evidence="11" type="primary">LOC107109931</name>
</gene>
<dbReference type="InterPro" id="IPR000315">
    <property type="entry name" value="Znf_B-box"/>
</dbReference>
<dbReference type="InterPro" id="IPR003879">
    <property type="entry name" value="Butyrophylin_SPRY"/>
</dbReference>
<keyword evidence="3 6" id="KW-0863">Zinc-finger</keyword>
<dbReference type="SMART" id="SM00589">
    <property type="entry name" value="PRY"/>
    <property type="match status" value="1"/>
</dbReference>
<dbReference type="InterPro" id="IPR013320">
    <property type="entry name" value="ConA-like_dom_sf"/>
</dbReference>
<dbReference type="GeneID" id="107109931"/>
<dbReference type="Proteomes" id="UP000694871">
    <property type="component" value="Unplaced"/>
</dbReference>
<keyword evidence="3 6" id="KW-0479">Metal-binding</keyword>
<evidence type="ECO:0000256" key="7">
    <source>
        <dbReference type="SAM" id="Coils"/>
    </source>
</evidence>
<dbReference type="InterPro" id="IPR043136">
    <property type="entry name" value="B30.2/SPRY_sf"/>
</dbReference>